<dbReference type="AlphaFoldDB" id="A0A074RL36"/>
<reference evidence="2 3" key="1">
    <citation type="submission" date="2013-12" db="EMBL/GenBank/DDBJ databases">
        <authorList>
            <person name="Cubeta M."/>
            <person name="Pakala S."/>
            <person name="Fedorova N."/>
            <person name="Thomas E."/>
            <person name="Dean R."/>
            <person name="Jabaji S."/>
            <person name="Neate S."/>
            <person name="Toda T."/>
            <person name="Tavantzis S."/>
            <person name="Vilgalys R."/>
            <person name="Bharathan N."/>
            <person name="Pakala S."/>
            <person name="Losada L.S."/>
            <person name="Zafar N."/>
            <person name="Nierman W."/>
        </authorList>
    </citation>
    <scope>NUCLEOTIDE SEQUENCE [LARGE SCALE GENOMIC DNA]</scope>
    <source>
        <strain evidence="2 3">123E</strain>
    </source>
</reference>
<proteinExistence type="predicted"/>
<feature type="domain" description="Reverse transcriptase" evidence="1">
    <location>
        <begin position="2"/>
        <end position="39"/>
    </location>
</feature>
<gene>
    <name evidence="2" type="ORF">V565_272900</name>
</gene>
<dbReference type="Pfam" id="PF00078">
    <property type="entry name" value="RVT_1"/>
    <property type="match status" value="1"/>
</dbReference>
<dbReference type="Gene3D" id="3.10.10.10">
    <property type="entry name" value="HIV Type 1 Reverse Transcriptase, subunit A, domain 1"/>
    <property type="match status" value="1"/>
</dbReference>
<evidence type="ECO:0000259" key="1">
    <source>
        <dbReference type="Pfam" id="PF00078"/>
    </source>
</evidence>
<dbReference type="SUPFAM" id="SSF56672">
    <property type="entry name" value="DNA/RNA polymerases"/>
    <property type="match status" value="1"/>
</dbReference>
<accession>A0A074RL36</accession>
<dbReference type="InterPro" id="IPR043128">
    <property type="entry name" value="Rev_trsase/Diguanyl_cyclase"/>
</dbReference>
<evidence type="ECO:0000313" key="3">
    <source>
        <dbReference type="Proteomes" id="UP000027456"/>
    </source>
</evidence>
<dbReference type="Gene3D" id="3.30.70.270">
    <property type="match status" value="1"/>
</dbReference>
<comment type="caution">
    <text evidence="2">The sequence shown here is derived from an EMBL/GenBank/DDBJ whole genome shotgun (WGS) entry which is preliminary data.</text>
</comment>
<organism evidence="2 3">
    <name type="scientific">Rhizoctonia solani 123E</name>
    <dbReference type="NCBI Taxonomy" id="1423351"/>
    <lineage>
        <taxon>Eukaryota</taxon>
        <taxon>Fungi</taxon>
        <taxon>Dikarya</taxon>
        <taxon>Basidiomycota</taxon>
        <taxon>Agaricomycotina</taxon>
        <taxon>Agaricomycetes</taxon>
        <taxon>Cantharellales</taxon>
        <taxon>Ceratobasidiaceae</taxon>
        <taxon>Rhizoctonia</taxon>
    </lineage>
</organism>
<dbReference type="PANTHER" id="PTHR24559">
    <property type="entry name" value="TRANSPOSON TY3-I GAG-POL POLYPROTEIN"/>
    <property type="match status" value="1"/>
</dbReference>
<dbReference type="InterPro" id="IPR043502">
    <property type="entry name" value="DNA/RNA_pol_sf"/>
</dbReference>
<sequence length="39" mass="4506">GDKWKTAFKCKYGMFEYCVMPFGLSNAPACFQHLMNDIL</sequence>
<dbReference type="InterPro" id="IPR053134">
    <property type="entry name" value="RNA-dir_DNA_polymerase"/>
</dbReference>
<evidence type="ECO:0000313" key="2">
    <source>
        <dbReference type="EMBL" id="KEP45448.1"/>
    </source>
</evidence>
<keyword evidence="3" id="KW-1185">Reference proteome</keyword>
<dbReference type="HOGENOM" id="CLU_3322470_0_0_1"/>
<name>A0A074RL36_9AGAM</name>
<dbReference type="EMBL" id="AZST01001802">
    <property type="protein sequence ID" value="KEP45448.1"/>
    <property type="molecule type" value="Genomic_DNA"/>
</dbReference>
<dbReference type="STRING" id="1423351.A0A074RL36"/>
<dbReference type="OrthoDB" id="3250101at2759"/>
<dbReference type="PANTHER" id="PTHR24559:SF440">
    <property type="entry name" value="RIBONUCLEASE H"/>
    <property type="match status" value="1"/>
</dbReference>
<dbReference type="InterPro" id="IPR000477">
    <property type="entry name" value="RT_dom"/>
</dbReference>
<protein>
    <submittedName>
        <fullName evidence="2">Putative Transposon Tf2-1 polyprotein</fullName>
    </submittedName>
</protein>
<feature type="non-terminal residue" evidence="2">
    <location>
        <position position="1"/>
    </location>
</feature>
<dbReference type="Proteomes" id="UP000027456">
    <property type="component" value="Unassembled WGS sequence"/>
</dbReference>